<name>A0A143HGS7_9BACL</name>
<dbReference type="CDD" id="cd06171">
    <property type="entry name" value="Sigma70_r4"/>
    <property type="match status" value="1"/>
</dbReference>
<dbReference type="Gene3D" id="1.20.140.160">
    <property type="match status" value="1"/>
</dbReference>
<keyword evidence="3" id="KW-0238">DNA-binding</keyword>
<dbReference type="PANTHER" id="PTHR30385">
    <property type="entry name" value="SIGMA FACTOR F FLAGELLAR"/>
    <property type="match status" value="1"/>
</dbReference>
<keyword evidence="2" id="KW-0731">Sigma factor</keyword>
<evidence type="ECO:0000256" key="1">
    <source>
        <dbReference type="ARBA" id="ARBA00023015"/>
    </source>
</evidence>
<feature type="transmembrane region" description="Helical" evidence="5">
    <location>
        <begin position="65"/>
        <end position="86"/>
    </location>
</feature>
<reference evidence="7 8" key="1">
    <citation type="journal article" date="2016" name="Genome Announc.">
        <title>Whole-Genome Sequence of Rummeliibacillus stabekisii Strain PP9 Isolated from Antarctic Soil.</title>
        <authorList>
            <person name="da Mota F.F."/>
            <person name="Vollu R.E."/>
            <person name="Jurelevicius D."/>
            <person name="Seldin L."/>
        </authorList>
    </citation>
    <scope>NUCLEOTIDE SEQUENCE [LARGE SCALE GENOMIC DNA]</scope>
    <source>
        <strain evidence="7 8">PP9</strain>
    </source>
</reference>
<dbReference type="GO" id="GO:0006352">
    <property type="term" value="P:DNA-templated transcription initiation"/>
    <property type="evidence" value="ECO:0007669"/>
    <property type="project" value="InterPro"/>
</dbReference>
<dbReference type="GO" id="GO:0003677">
    <property type="term" value="F:DNA binding"/>
    <property type="evidence" value="ECO:0007669"/>
    <property type="project" value="UniProtKB-KW"/>
</dbReference>
<evidence type="ECO:0000256" key="4">
    <source>
        <dbReference type="ARBA" id="ARBA00023163"/>
    </source>
</evidence>
<dbReference type="InterPro" id="IPR014284">
    <property type="entry name" value="RNA_pol_sigma-70_dom"/>
</dbReference>
<dbReference type="SUPFAM" id="SSF88659">
    <property type="entry name" value="Sigma3 and sigma4 domains of RNA polymerase sigma factors"/>
    <property type="match status" value="1"/>
</dbReference>
<dbReference type="Pfam" id="PF04545">
    <property type="entry name" value="Sigma70_r4"/>
    <property type="match status" value="1"/>
</dbReference>
<accession>A0A143HGS7</accession>
<evidence type="ECO:0000313" key="7">
    <source>
        <dbReference type="EMBL" id="AMX00948.1"/>
    </source>
</evidence>
<dbReference type="OrthoDB" id="2942336at2"/>
<dbReference type="GO" id="GO:0016987">
    <property type="term" value="F:sigma factor activity"/>
    <property type="evidence" value="ECO:0007669"/>
    <property type="project" value="UniProtKB-KW"/>
</dbReference>
<evidence type="ECO:0000256" key="2">
    <source>
        <dbReference type="ARBA" id="ARBA00023082"/>
    </source>
</evidence>
<organism evidence="7 8">
    <name type="scientific">Rummeliibacillus stabekisii</name>
    <dbReference type="NCBI Taxonomy" id="241244"/>
    <lineage>
        <taxon>Bacteria</taxon>
        <taxon>Bacillati</taxon>
        <taxon>Bacillota</taxon>
        <taxon>Bacilli</taxon>
        <taxon>Bacillales</taxon>
        <taxon>Caryophanaceae</taxon>
        <taxon>Rummeliibacillus</taxon>
    </lineage>
</organism>
<dbReference type="AlphaFoldDB" id="A0A143HGS7"/>
<keyword evidence="5" id="KW-0812">Transmembrane</keyword>
<sequence>MEFNMTEGYCTDALQKFKLDNEEFLKNNIVLSFLKNKDHEDLFVTAICNPTIENEKKLDNAFRKFYFHIRFISFISTAIYFNAVNFDKKHRKIQQRHPLTVDRPLGNDEDGTFKDLITDEKAQIHIDHIIQKESILDYLEDPQLCSAVEKLTEKQKEIINLAFVNGLSDTQIGKILNKSQQSVSKTRKKAIQNIIQSLKGGENSK</sequence>
<evidence type="ECO:0000256" key="3">
    <source>
        <dbReference type="ARBA" id="ARBA00023125"/>
    </source>
</evidence>
<keyword evidence="5" id="KW-1133">Transmembrane helix</keyword>
<dbReference type="PANTHER" id="PTHR30385:SF7">
    <property type="entry name" value="RNA POLYMERASE SIGMA FACTOR FLIA"/>
    <property type="match status" value="1"/>
</dbReference>
<protein>
    <recommendedName>
        <fullName evidence="6">RNA polymerase sigma-70 region 4 domain-containing protein</fullName>
    </recommendedName>
</protein>
<feature type="domain" description="RNA polymerase sigma-70 region 4" evidence="6">
    <location>
        <begin position="148"/>
        <end position="193"/>
    </location>
</feature>
<dbReference type="STRING" id="241244.ATY39_17105"/>
<evidence type="ECO:0000256" key="5">
    <source>
        <dbReference type="SAM" id="Phobius"/>
    </source>
</evidence>
<proteinExistence type="predicted"/>
<dbReference type="RefSeq" id="WP_066791791.1">
    <property type="nucleotide sequence ID" value="NZ_CP014806.1"/>
</dbReference>
<reference evidence="8" key="2">
    <citation type="submission" date="2016-03" db="EMBL/GenBank/DDBJ databases">
        <authorList>
            <person name="Ploux O."/>
        </authorList>
    </citation>
    <scope>NUCLEOTIDE SEQUENCE [LARGE SCALE GENOMIC DNA]</scope>
    <source>
        <strain evidence="8">PP9</strain>
    </source>
</reference>
<dbReference type="InterPro" id="IPR013324">
    <property type="entry name" value="RNA_pol_sigma_r3/r4-like"/>
</dbReference>
<keyword evidence="8" id="KW-1185">Reference proteome</keyword>
<keyword evidence="5" id="KW-0472">Membrane</keyword>
<gene>
    <name evidence="7" type="ORF">ATY39_17105</name>
</gene>
<dbReference type="EMBL" id="CP014806">
    <property type="protein sequence ID" value="AMX00948.1"/>
    <property type="molecule type" value="Genomic_DNA"/>
</dbReference>
<dbReference type="InterPro" id="IPR007630">
    <property type="entry name" value="RNA_pol_sigma70_r4"/>
</dbReference>
<keyword evidence="1" id="KW-0805">Transcription regulation</keyword>
<evidence type="ECO:0000313" key="8">
    <source>
        <dbReference type="Proteomes" id="UP000076021"/>
    </source>
</evidence>
<keyword evidence="4" id="KW-0804">Transcription</keyword>
<dbReference type="KEGG" id="rst:ATY39_17105"/>
<dbReference type="NCBIfam" id="TIGR02937">
    <property type="entry name" value="sigma70-ECF"/>
    <property type="match status" value="1"/>
</dbReference>
<dbReference type="Proteomes" id="UP000076021">
    <property type="component" value="Chromosome"/>
</dbReference>
<evidence type="ECO:0000259" key="6">
    <source>
        <dbReference type="Pfam" id="PF04545"/>
    </source>
</evidence>